<evidence type="ECO:0000256" key="9">
    <source>
        <dbReference type="RuleBase" id="RU369079"/>
    </source>
</evidence>
<feature type="transmembrane region" description="Helical" evidence="9">
    <location>
        <begin position="131"/>
        <end position="152"/>
    </location>
</feature>
<evidence type="ECO:0000256" key="8">
    <source>
        <dbReference type="ARBA" id="ARBA00038436"/>
    </source>
</evidence>
<reference evidence="11 12" key="1">
    <citation type="journal article" date="2014" name="Int. J. Syst. Evol. Microbiol.">
        <title>Complete genome sequence of Corynebacterium casei LMG S-19264T (=DSM 44701T), isolated from a smear-ripened cheese.</title>
        <authorList>
            <consortium name="US DOE Joint Genome Institute (JGI-PGF)"/>
            <person name="Walter F."/>
            <person name="Albersmeier A."/>
            <person name="Kalinowski J."/>
            <person name="Ruckert C."/>
        </authorList>
    </citation>
    <scope>NUCLEOTIDE SEQUENCE [LARGE SCALE GENOMIC DNA]</scope>
    <source>
        <strain evidence="11 12">CGMCC 1.9161</strain>
    </source>
</reference>
<proteinExistence type="inferred from homology"/>
<dbReference type="GO" id="GO:0022857">
    <property type="term" value="F:transmembrane transporter activity"/>
    <property type="evidence" value="ECO:0007669"/>
    <property type="project" value="UniProtKB-UniRule"/>
</dbReference>
<comment type="function">
    <text evidence="9">Part of the tripartite ATP-independent periplasmic (TRAP) transport system.</text>
</comment>
<comment type="subunit">
    <text evidence="9">The complex comprises the extracytoplasmic solute receptor protein and the two transmembrane proteins.</text>
</comment>
<evidence type="ECO:0000256" key="2">
    <source>
        <dbReference type="ARBA" id="ARBA00022448"/>
    </source>
</evidence>
<evidence type="ECO:0000313" key="12">
    <source>
        <dbReference type="Proteomes" id="UP000600449"/>
    </source>
</evidence>
<accession>A0A917V2A8</accession>
<feature type="domain" description="Tripartite ATP-independent periplasmic transporters DctQ component" evidence="10">
    <location>
        <begin position="28"/>
        <end position="153"/>
    </location>
</feature>
<keyword evidence="6 9" id="KW-1133">Transmembrane helix</keyword>
<dbReference type="PANTHER" id="PTHR35011:SF2">
    <property type="entry name" value="2,3-DIKETO-L-GULONATE TRAP TRANSPORTER SMALL PERMEASE PROTEIN YIAM"/>
    <property type="match status" value="1"/>
</dbReference>
<feature type="transmembrane region" description="Helical" evidence="9">
    <location>
        <begin position="90"/>
        <end position="111"/>
    </location>
</feature>
<dbReference type="Pfam" id="PF04290">
    <property type="entry name" value="DctQ"/>
    <property type="match status" value="1"/>
</dbReference>
<keyword evidence="5 9" id="KW-0812">Transmembrane</keyword>
<evidence type="ECO:0000313" key="11">
    <source>
        <dbReference type="EMBL" id="GGK21094.1"/>
    </source>
</evidence>
<keyword evidence="12" id="KW-1185">Reference proteome</keyword>
<evidence type="ECO:0000256" key="7">
    <source>
        <dbReference type="ARBA" id="ARBA00023136"/>
    </source>
</evidence>
<dbReference type="GO" id="GO:0005886">
    <property type="term" value="C:plasma membrane"/>
    <property type="evidence" value="ECO:0007669"/>
    <property type="project" value="UniProtKB-SubCell"/>
</dbReference>
<dbReference type="Proteomes" id="UP000600449">
    <property type="component" value="Unassembled WGS sequence"/>
</dbReference>
<dbReference type="GO" id="GO:0015740">
    <property type="term" value="P:C4-dicarboxylate transport"/>
    <property type="evidence" value="ECO:0007669"/>
    <property type="project" value="TreeGrafter"/>
</dbReference>
<evidence type="ECO:0000256" key="5">
    <source>
        <dbReference type="ARBA" id="ARBA00022692"/>
    </source>
</evidence>
<dbReference type="PANTHER" id="PTHR35011">
    <property type="entry name" value="2,3-DIKETO-L-GULONATE TRAP TRANSPORTER SMALL PERMEASE PROTEIN YIAM"/>
    <property type="match status" value="1"/>
</dbReference>
<comment type="caution">
    <text evidence="11">The sequence shown here is derived from an EMBL/GenBank/DDBJ whole genome shotgun (WGS) entry which is preliminary data.</text>
</comment>
<gene>
    <name evidence="11" type="ORF">GCM10011322_04650</name>
</gene>
<keyword evidence="2 9" id="KW-0813">Transport</keyword>
<dbReference type="InterPro" id="IPR055348">
    <property type="entry name" value="DctQ"/>
</dbReference>
<protein>
    <recommendedName>
        <fullName evidence="9">TRAP transporter small permease protein</fullName>
    </recommendedName>
</protein>
<dbReference type="InterPro" id="IPR007387">
    <property type="entry name" value="TRAP_DctQ"/>
</dbReference>
<evidence type="ECO:0000256" key="4">
    <source>
        <dbReference type="ARBA" id="ARBA00022519"/>
    </source>
</evidence>
<comment type="subcellular location">
    <subcellularLocation>
        <location evidence="1 9">Cell inner membrane</location>
        <topology evidence="1 9">Multi-pass membrane protein</topology>
    </subcellularLocation>
</comment>
<dbReference type="AlphaFoldDB" id="A0A917V2A8"/>
<organism evidence="11 12">
    <name type="scientific">Salinarimonas ramus</name>
    <dbReference type="NCBI Taxonomy" id="690164"/>
    <lineage>
        <taxon>Bacteria</taxon>
        <taxon>Pseudomonadati</taxon>
        <taxon>Pseudomonadota</taxon>
        <taxon>Alphaproteobacteria</taxon>
        <taxon>Hyphomicrobiales</taxon>
        <taxon>Salinarimonadaceae</taxon>
        <taxon>Salinarimonas</taxon>
    </lineage>
</organism>
<evidence type="ECO:0000256" key="6">
    <source>
        <dbReference type="ARBA" id="ARBA00022989"/>
    </source>
</evidence>
<evidence type="ECO:0000256" key="3">
    <source>
        <dbReference type="ARBA" id="ARBA00022475"/>
    </source>
</evidence>
<dbReference type="RefSeq" id="WP_188909074.1">
    <property type="nucleotide sequence ID" value="NZ_BMMF01000001.1"/>
</dbReference>
<comment type="similarity">
    <text evidence="8 9">Belongs to the TRAP transporter small permease family.</text>
</comment>
<keyword evidence="3" id="KW-1003">Cell membrane</keyword>
<evidence type="ECO:0000256" key="1">
    <source>
        <dbReference type="ARBA" id="ARBA00004429"/>
    </source>
</evidence>
<name>A0A917V2A8_9HYPH</name>
<keyword evidence="7 9" id="KW-0472">Membrane</keyword>
<sequence length="167" mass="18260">MIDLLDRVSFGANRVAEWLLAPILAFLAGLLVISVFSRYVFHIAMVDAVELTRIAFVWGCFLGAAVALRRGAHVRVTFLADRLQERWRPLGILMANAAFLVFACLMVWHGFALADRMRVTTLPTLGIAQTWLYAALPVSGALMVLHATAGLARAGADLRRGLMGARP</sequence>
<dbReference type="EMBL" id="BMMF01000001">
    <property type="protein sequence ID" value="GGK21094.1"/>
    <property type="molecule type" value="Genomic_DNA"/>
</dbReference>
<keyword evidence="4 9" id="KW-0997">Cell inner membrane</keyword>
<feature type="transmembrane region" description="Helical" evidence="9">
    <location>
        <begin position="51"/>
        <end position="69"/>
    </location>
</feature>
<feature type="transmembrane region" description="Helical" evidence="9">
    <location>
        <begin position="18"/>
        <end position="39"/>
    </location>
</feature>
<evidence type="ECO:0000259" key="10">
    <source>
        <dbReference type="Pfam" id="PF04290"/>
    </source>
</evidence>